<evidence type="ECO:0000313" key="2">
    <source>
        <dbReference type="EMBL" id="PNR33955.1"/>
    </source>
</evidence>
<dbReference type="Gramene" id="Pp3c19_6230V3.1">
    <property type="protein sequence ID" value="PAC:32937697.CDS.1"/>
    <property type="gene ID" value="Pp3c19_6230"/>
</dbReference>
<name>A0A2K1IXF0_PHYPA</name>
<organism evidence="2">
    <name type="scientific">Physcomitrium patens</name>
    <name type="common">Spreading-leaved earth moss</name>
    <name type="synonym">Physcomitrella patens</name>
    <dbReference type="NCBI Taxonomy" id="3218"/>
    <lineage>
        <taxon>Eukaryota</taxon>
        <taxon>Viridiplantae</taxon>
        <taxon>Streptophyta</taxon>
        <taxon>Embryophyta</taxon>
        <taxon>Bryophyta</taxon>
        <taxon>Bryophytina</taxon>
        <taxon>Bryopsida</taxon>
        <taxon>Funariidae</taxon>
        <taxon>Funariales</taxon>
        <taxon>Funariaceae</taxon>
        <taxon>Physcomitrium</taxon>
    </lineage>
</organism>
<reference evidence="2 4" key="1">
    <citation type="journal article" date="2008" name="Science">
        <title>The Physcomitrella genome reveals evolutionary insights into the conquest of land by plants.</title>
        <authorList>
            <person name="Rensing S."/>
            <person name="Lang D."/>
            <person name="Zimmer A."/>
            <person name="Terry A."/>
            <person name="Salamov A."/>
            <person name="Shapiro H."/>
            <person name="Nishiyama T."/>
            <person name="Perroud P.-F."/>
            <person name="Lindquist E."/>
            <person name="Kamisugi Y."/>
            <person name="Tanahashi T."/>
            <person name="Sakakibara K."/>
            <person name="Fujita T."/>
            <person name="Oishi K."/>
            <person name="Shin-I T."/>
            <person name="Kuroki Y."/>
            <person name="Toyoda A."/>
            <person name="Suzuki Y."/>
            <person name="Hashimoto A."/>
            <person name="Yamaguchi K."/>
            <person name="Sugano A."/>
            <person name="Kohara Y."/>
            <person name="Fujiyama A."/>
            <person name="Anterola A."/>
            <person name="Aoki S."/>
            <person name="Ashton N."/>
            <person name="Barbazuk W.B."/>
            <person name="Barker E."/>
            <person name="Bennetzen J."/>
            <person name="Bezanilla M."/>
            <person name="Blankenship R."/>
            <person name="Cho S.H."/>
            <person name="Dutcher S."/>
            <person name="Estelle M."/>
            <person name="Fawcett J.A."/>
            <person name="Gundlach H."/>
            <person name="Hanada K."/>
            <person name="Heyl A."/>
            <person name="Hicks K.A."/>
            <person name="Hugh J."/>
            <person name="Lohr M."/>
            <person name="Mayer K."/>
            <person name="Melkozernov A."/>
            <person name="Murata T."/>
            <person name="Nelson D."/>
            <person name="Pils B."/>
            <person name="Prigge M."/>
            <person name="Reiss B."/>
            <person name="Renner T."/>
            <person name="Rombauts S."/>
            <person name="Rushton P."/>
            <person name="Sanderfoot A."/>
            <person name="Schween G."/>
            <person name="Shiu S.-H."/>
            <person name="Stueber K."/>
            <person name="Theodoulou F.L."/>
            <person name="Tu H."/>
            <person name="Van de Peer Y."/>
            <person name="Verrier P.J."/>
            <person name="Waters E."/>
            <person name="Wood A."/>
            <person name="Yang L."/>
            <person name="Cove D."/>
            <person name="Cuming A."/>
            <person name="Hasebe M."/>
            <person name="Lucas S."/>
            <person name="Mishler D.B."/>
            <person name="Reski R."/>
            <person name="Grigoriev I."/>
            <person name="Quatrano R.S."/>
            <person name="Boore J.L."/>
        </authorList>
    </citation>
    <scope>NUCLEOTIDE SEQUENCE [LARGE SCALE GENOMIC DNA]</scope>
    <source>
        <strain evidence="3 4">cv. Gransden 2004</strain>
    </source>
</reference>
<evidence type="ECO:0000256" key="1">
    <source>
        <dbReference type="SAM" id="MobiDB-lite"/>
    </source>
</evidence>
<reference evidence="3" key="3">
    <citation type="submission" date="2020-12" db="UniProtKB">
        <authorList>
            <consortium name="EnsemblPlants"/>
        </authorList>
    </citation>
    <scope>IDENTIFICATION</scope>
</reference>
<evidence type="ECO:0000313" key="4">
    <source>
        <dbReference type="Proteomes" id="UP000006727"/>
    </source>
</evidence>
<dbReference type="AlphaFoldDB" id="A0A2K1IXF0"/>
<evidence type="ECO:0000313" key="3">
    <source>
        <dbReference type="EnsemblPlants" id="PAC:32937697.CDS.1"/>
    </source>
</evidence>
<dbReference type="EnsemblPlants" id="Pp3c19_6230V3.1">
    <property type="protein sequence ID" value="PAC:32937697.CDS.1"/>
    <property type="gene ID" value="Pp3c19_6230"/>
</dbReference>
<dbReference type="Proteomes" id="UP000006727">
    <property type="component" value="Chromosome 19"/>
</dbReference>
<accession>A0A2K1IXF0</accession>
<reference evidence="2 4" key="2">
    <citation type="journal article" date="2018" name="Plant J.">
        <title>The Physcomitrella patens chromosome-scale assembly reveals moss genome structure and evolution.</title>
        <authorList>
            <person name="Lang D."/>
            <person name="Ullrich K.K."/>
            <person name="Murat F."/>
            <person name="Fuchs J."/>
            <person name="Jenkins J."/>
            <person name="Haas F.B."/>
            <person name="Piednoel M."/>
            <person name="Gundlach H."/>
            <person name="Van Bel M."/>
            <person name="Meyberg R."/>
            <person name="Vives C."/>
            <person name="Morata J."/>
            <person name="Symeonidi A."/>
            <person name="Hiss M."/>
            <person name="Muchero W."/>
            <person name="Kamisugi Y."/>
            <person name="Saleh O."/>
            <person name="Blanc G."/>
            <person name="Decker E.L."/>
            <person name="van Gessel N."/>
            <person name="Grimwood J."/>
            <person name="Hayes R.D."/>
            <person name="Graham S.W."/>
            <person name="Gunter L.E."/>
            <person name="McDaniel S.F."/>
            <person name="Hoernstein S.N.W."/>
            <person name="Larsson A."/>
            <person name="Li F.W."/>
            <person name="Perroud P.F."/>
            <person name="Phillips J."/>
            <person name="Ranjan P."/>
            <person name="Rokshar D.S."/>
            <person name="Rothfels C.J."/>
            <person name="Schneider L."/>
            <person name="Shu S."/>
            <person name="Stevenson D.W."/>
            <person name="Thummler F."/>
            <person name="Tillich M."/>
            <person name="Villarreal Aguilar J.C."/>
            <person name="Widiez T."/>
            <person name="Wong G.K."/>
            <person name="Wymore A."/>
            <person name="Zhang Y."/>
            <person name="Zimmer A.D."/>
            <person name="Quatrano R.S."/>
            <person name="Mayer K.F.X."/>
            <person name="Goodstein D."/>
            <person name="Casacuberta J.M."/>
            <person name="Vandepoele K."/>
            <person name="Reski R."/>
            <person name="Cuming A.C."/>
            <person name="Tuskan G.A."/>
            <person name="Maumus F."/>
            <person name="Salse J."/>
            <person name="Schmutz J."/>
            <person name="Rensing S.A."/>
        </authorList>
    </citation>
    <scope>NUCLEOTIDE SEQUENCE [LARGE SCALE GENOMIC DNA]</scope>
    <source>
        <strain evidence="3 4">cv. Gransden 2004</strain>
    </source>
</reference>
<feature type="region of interest" description="Disordered" evidence="1">
    <location>
        <begin position="1"/>
        <end position="20"/>
    </location>
</feature>
<sequence>MPPGGTVTWDPDPGPPYQHGADDFILPLVQAQASAGAAKKDSAPSAKMSMIRAANLGDLH</sequence>
<proteinExistence type="predicted"/>
<gene>
    <name evidence="2" type="ORF">PHYPA_023771</name>
</gene>
<dbReference type="EMBL" id="ABEU02000019">
    <property type="protein sequence ID" value="PNR33955.1"/>
    <property type="molecule type" value="Genomic_DNA"/>
</dbReference>
<protein>
    <submittedName>
        <fullName evidence="2 3">Uncharacterized protein</fullName>
    </submittedName>
</protein>
<keyword evidence="4" id="KW-1185">Reference proteome</keyword>
<dbReference type="InParanoid" id="A0A2K1IXF0"/>